<organism evidence="1 2">
    <name type="scientific">Candidatus Pedobacter colombiensis</name>
    <dbReference type="NCBI Taxonomy" id="3121371"/>
    <lineage>
        <taxon>Bacteria</taxon>
        <taxon>Pseudomonadati</taxon>
        <taxon>Bacteroidota</taxon>
        <taxon>Sphingobacteriia</taxon>
        <taxon>Sphingobacteriales</taxon>
        <taxon>Sphingobacteriaceae</taxon>
        <taxon>Pedobacter</taxon>
    </lineage>
</organism>
<proteinExistence type="predicted"/>
<name>A0AAJ6B6B4_9SPHI</name>
<dbReference type="Pfam" id="PF16132">
    <property type="entry name" value="DUF4843"/>
    <property type="match status" value="1"/>
</dbReference>
<evidence type="ECO:0000313" key="2">
    <source>
        <dbReference type="Proteomes" id="UP001214530"/>
    </source>
</evidence>
<gene>
    <name evidence="1" type="ORF">P0Y49_19635</name>
</gene>
<dbReference type="Proteomes" id="UP001214530">
    <property type="component" value="Chromosome"/>
</dbReference>
<protein>
    <submittedName>
        <fullName evidence="1">DUF4843 domain-containing protein</fullName>
    </submittedName>
</protein>
<reference evidence="1" key="1">
    <citation type="submission" date="2023-03" db="EMBL/GenBank/DDBJ databases">
        <title>Andean soil-derived lignocellulolytic bacterial consortium as a source of novel taxa and putative plastic-active enzymes.</title>
        <authorList>
            <person name="Diaz-Garcia L."/>
            <person name="Chuvochina M."/>
            <person name="Feuerriegel G."/>
            <person name="Bunk B."/>
            <person name="Sproer C."/>
            <person name="Streit W.R."/>
            <person name="Rodriguez L.M."/>
            <person name="Overmann J."/>
            <person name="Jimenez D.J."/>
        </authorList>
    </citation>
    <scope>NUCLEOTIDE SEQUENCE</scope>
    <source>
        <strain evidence="1">MAG 3858</strain>
    </source>
</reference>
<dbReference type="PROSITE" id="PS51257">
    <property type="entry name" value="PROKAR_LIPOPROTEIN"/>
    <property type="match status" value="1"/>
</dbReference>
<accession>A0AAJ6B6B4</accession>
<dbReference type="AlphaFoldDB" id="A0AAJ6B6B4"/>
<dbReference type="InterPro" id="IPR032299">
    <property type="entry name" value="DUF4843"/>
</dbReference>
<sequence>MKKLLNIMLVMSAIIIASCKKETLITFDESISGNSIYFESPSLTTSTGKSFTFGYSGPGIQDTTLTFTVAVTGKPSDKDRTFSLAAQEGSTMTAGLNYDFVTESLSIPAKKVKTSVKIRLYRTPDILTQRKYLFLKLVPNDNFNTNLKNRVTTNKDTLSLLDYYVGVDDLVTPPYAWSVTPYKTNLDNYLGAYSKVKLQLLISLFEIDPIVFTDQKYAKDNYFSIPLLSYWGGFMKLWLAREAVAGRVHKDENGVEITMGIRAQ</sequence>
<dbReference type="EMBL" id="CP119313">
    <property type="protein sequence ID" value="WEK18990.1"/>
    <property type="molecule type" value="Genomic_DNA"/>
</dbReference>
<evidence type="ECO:0000313" key="1">
    <source>
        <dbReference type="EMBL" id="WEK18990.1"/>
    </source>
</evidence>